<accession>L1LB61</accession>
<dbReference type="RefSeq" id="XP_004832018.1">
    <property type="nucleotide sequence ID" value="XM_004831961.1"/>
</dbReference>
<gene>
    <name evidence="1" type="ORF">BEWA_050340</name>
</gene>
<keyword evidence="2" id="KW-1185">Reference proteome</keyword>
<dbReference type="GeneID" id="15805116"/>
<evidence type="ECO:0000313" key="2">
    <source>
        <dbReference type="Proteomes" id="UP000031512"/>
    </source>
</evidence>
<protein>
    <submittedName>
        <fullName evidence="1">Uncharacterized protein</fullName>
    </submittedName>
</protein>
<dbReference type="VEuPathDB" id="PiroplasmaDB:BEWA_050340"/>
<name>L1LB61_THEEQ</name>
<dbReference type="AlphaFoldDB" id="L1LB61"/>
<dbReference type="EMBL" id="ACOU01000007">
    <property type="protein sequence ID" value="EKX72566.1"/>
    <property type="molecule type" value="Genomic_DNA"/>
</dbReference>
<reference evidence="1 2" key="1">
    <citation type="journal article" date="2012" name="BMC Genomics">
        <title>Comparative genomic analysis and phylogenetic position of Theileria equi.</title>
        <authorList>
            <person name="Kappmeyer L.S."/>
            <person name="Thiagarajan M."/>
            <person name="Herndon D.R."/>
            <person name="Ramsay J.D."/>
            <person name="Caler E."/>
            <person name="Djikeng A."/>
            <person name="Gillespie J.J."/>
            <person name="Lau A.O."/>
            <person name="Roalson E.H."/>
            <person name="Silva J.C."/>
            <person name="Silva M.G."/>
            <person name="Suarez C.E."/>
            <person name="Ueti M.W."/>
            <person name="Nene V.M."/>
            <person name="Mealey R.H."/>
            <person name="Knowles D.P."/>
            <person name="Brayton K.A."/>
        </authorList>
    </citation>
    <scope>NUCLEOTIDE SEQUENCE [LARGE SCALE GENOMIC DNA]</scope>
    <source>
        <strain evidence="1 2">WA</strain>
    </source>
</reference>
<organism evidence="1 2">
    <name type="scientific">Theileria equi strain WA</name>
    <dbReference type="NCBI Taxonomy" id="1537102"/>
    <lineage>
        <taxon>Eukaryota</taxon>
        <taxon>Sar</taxon>
        <taxon>Alveolata</taxon>
        <taxon>Apicomplexa</taxon>
        <taxon>Aconoidasida</taxon>
        <taxon>Piroplasmida</taxon>
        <taxon>Theileriidae</taxon>
        <taxon>Theileria</taxon>
    </lineage>
</organism>
<dbReference type="KEGG" id="beq:BEWA_050340"/>
<proteinExistence type="predicted"/>
<evidence type="ECO:0000313" key="1">
    <source>
        <dbReference type="EMBL" id="EKX72566.1"/>
    </source>
</evidence>
<comment type="caution">
    <text evidence="1">The sequence shown here is derived from an EMBL/GenBank/DDBJ whole genome shotgun (WGS) entry which is preliminary data.</text>
</comment>
<dbReference type="Proteomes" id="UP000031512">
    <property type="component" value="Unassembled WGS sequence"/>
</dbReference>
<sequence length="105" mass="11976">MGGTYSVIVDISMDTKNNAPTTYYGNSIGLTRKDEPEIRKSDEGEEKQPLQNYKIYKHELPDNSGWSSSTYELKAVNHNGNRQFGLDTVGFKDHKTVEVVYWLND</sequence>